<dbReference type="InterPro" id="IPR001845">
    <property type="entry name" value="HTH_ArsR_DNA-bd_dom"/>
</dbReference>
<feature type="domain" description="HTH arsR-type" evidence="1">
    <location>
        <begin position="271"/>
        <end position="367"/>
    </location>
</feature>
<dbReference type="RefSeq" id="WP_008094581.1">
    <property type="nucleotide sequence ID" value="NZ_AOLG01000035.1"/>
</dbReference>
<keyword evidence="3" id="KW-1185">Reference proteome</keyword>
<dbReference type="InterPro" id="IPR027417">
    <property type="entry name" value="P-loop_NTPase"/>
</dbReference>
<protein>
    <recommendedName>
        <fullName evidence="1">HTH arsR-type domain-containing protein</fullName>
    </recommendedName>
</protein>
<reference evidence="2 3" key="1">
    <citation type="journal article" date="2014" name="PLoS Genet.">
        <title>Phylogenetically driven sequencing of extremely halophilic archaea reveals strategies for static and dynamic osmo-response.</title>
        <authorList>
            <person name="Becker E.A."/>
            <person name="Seitzer P.M."/>
            <person name="Tritt A."/>
            <person name="Larsen D."/>
            <person name="Krusor M."/>
            <person name="Yao A.I."/>
            <person name="Wu D."/>
            <person name="Madern D."/>
            <person name="Eisen J.A."/>
            <person name="Darling A.E."/>
            <person name="Facciotti M.T."/>
        </authorList>
    </citation>
    <scope>NUCLEOTIDE SEQUENCE [LARGE SCALE GENOMIC DNA]</scope>
    <source>
        <strain evidence="3">DSM 18310 / JCM 13924 / TL6</strain>
    </source>
</reference>
<dbReference type="CDD" id="cd00090">
    <property type="entry name" value="HTH_ARSR"/>
    <property type="match status" value="1"/>
</dbReference>
<comment type="caution">
    <text evidence="2">The sequence shown here is derived from an EMBL/GenBank/DDBJ whole genome shotgun (WGS) entry which is preliminary data.</text>
</comment>
<gene>
    <name evidence="2" type="ORF">C457_11186</name>
</gene>
<name>M0GCN8_HALPT</name>
<dbReference type="PROSITE" id="PS50987">
    <property type="entry name" value="HTH_ARSR_2"/>
    <property type="match status" value="1"/>
</dbReference>
<dbReference type="SMART" id="SM00418">
    <property type="entry name" value="HTH_ARSR"/>
    <property type="match status" value="1"/>
</dbReference>
<dbReference type="OrthoDB" id="28610at2157"/>
<accession>M0GCN8</accession>
<dbReference type="InterPro" id="IPR011991">
    <property type="entry name" value="ArsR-like_HTH"/>
</dbReference>
<dbReference type="GO" id="GO:0003700">
    <property type="term" value="F:DNA-binding transcription factor activity"/>
    <property type="evidence" value="ECO:0007669"/>
    <property type="project" value="InterPro"/>
</dbReference>
<sequence length="368" mass="42376">MGDNKQNRFEEAFERGQKGQISSYDAWLQNQGVNPDNLSHEYITAYLQKHPEEAPSHDDQLEEVAEYIGFFSQQKGTYHLPIIAPAGFGKTQLLHTINQMTEQLNLDYPNKYYSTTQFVEEQEEELGIYKILDELEEYCNAVVLLDDCGQDKRIDHSLKKINSRVDNLLIITSWTPEHWALEQDRVNDVLPLSQVVELSPLSEKNTVDALKTAVSVYSSGQLDLPKSLYSEIYSSSYGIPLLFHEILRETFKQSFLSDFSEVTTEAVSTAVQNLQLDGVQERVYDLSDKKLLVLKHVLLSPHPKGQRPSELVEKLNRDKSTISYHLQSLTDNRILEKEKQGRSVFYRVRDLVKPLLQQRIEKEGEFYA</sequence>
<proteinExistence type="predicted"/>
<dbReference type="InterPro" id="IPR036388">
    <property type="entry name" value="WH-like_DNA-bd_sf"/>
</dbReference>
<dbReference type="Proteomes" id="UP000011559">
    <property type="component" value="Unassembled WGS sequence"/>
</dbReference>
<evidence type="ECO:0000259" key="1">
    <source>
        <dbReference type="PROSITE" id="PS50987"/>
    </source>
</evidence>
<dbReference type="SUPFAM" id="SSF46785">
    <property type="entry name" value="Winged helix' DNA-binding domain"/>
    <property type="match status" value="1"/>
</dbReference>
<dbReference type="Gene3D" id="1.10.10.10">
    <property type="entry name" value="Winged helix-like DNA-binding domain superfamily/Winged helix DNA-binding domain"/>
    <property type="match status" value="1"/>
</dbReference>
<dbReference type="Gene3D" id="3.40.50.300">
    <property type="entry name" value="P-loop containing nucleotide triphosphate hydrolases"/>
    <property type="match status" value="1"/>
</dbReference>
<dbReference type="AlphaFoldDB" id="M0GCN8"/>
<dbReference type="InterPro" id="IPR036390">
    <property type="entry name" value="WH_DNA-bd_sf"/>
</dbReference>
<evidence type="ECO:0000313" key="3">
    <source>
        <dbReference type="Proteomes" id="UP000011559"/>
    </source>
</evidence>
<dbReference type="SUPFAM" id="SSF52540">
    <property type="entry name" value="P-loop containing nucleoside triphosphate hydrolases"/>
    <property type="match status" value="1"/>
</dbReference>
<dbReference type="EMBL" id="AOLG01000035">
    <property type="protein sequence ID" value="ELZ68564.1"/>
    <property type="molecule type" value="Genomic_DNA"/>
</dbReference>
<evidence type="ECO:0000313" key="2">
    <source>
        <dbReference type="EMBL" id="ELZ68564.1"/>
    </source>
</evidence>
<organism evidence="2 3">
    <name type="scientific">Haloferax prahovense (strain DSM 18310 / JCM 13924 / TL6)</name>
    <dbReference type="NCBI Taxonomy" id="1227461"/>
    <lineage>
        <taxon>Archaea</taxon>
        <taxon>Methanobacteriati</taxon>
        <taxon>Methanobacteriota</taxon>
        <taxon>Stenosarchaea group</taxon>
        <taxon>Halobacteria</taxon>
        <taxon>Halobacteriales</taxon>
        <taxon>Haloferacaceae</taxon>
        <taxon>Haloferax</taxon>
    </lineage>
</organism>